<keyword evidence="1" id="KW-0479">Metal-binding</keyword>
<evidence type="ECO:0000313" key="4">
    <source>
        <dbReference type="Proteomes" id="UP001327560"/>
    </source>
</evidence>
<reference evidence="3 4" key="1">
    <citation type="submission" date="2023-10" db="EMBL/GenBank/DDBJ databases">
        <title>Chromosome-scale genome assembly provides insights into flower coloration mechanisms of Canna indica.</title>
        <authorList>
            <person name="Li C."/>
        </authorList>
    </citation>
    <scope>NUCLEOTIDE SEQUENCE [LARGE SCALE GENOMIC DNA]</scope>
    <source>
        <tissue evidence="3">Flower</tissue>
    </source>
</reference>
<evidence type="ECO:0000256" key="2">
    <source>
        <dbReference type="ARBA" id="ARBA00023004"/>
    </source>
</evidence>
<dbReference type="PANTHER" id="PTHR24286">
    <property type="entry name" value="CYTOCHROME P450 26"/>
    <property type="match status" value="1"/>
</dbReference>
<dbReference type="Gene3D" id="1.10.630.10">
    <property type="entry name" value="Cytochrome P450"/>
    <property type="match status" value="1"/>
</dbReference>
<sequence length="383" mass="42640">MLTCISQQNEDLHASPRVVGVVLSCALPHLPSSSLQSFPHQSRELPLPPRSLGWSYTGETLHLYSKNPNAFFALKQQRYGAIFKTHILGCPCVMVSSPEAASGPSRRARSGCWAGRPFFFQQGEYHAWLRRLMLRLDAIHGSVTGIEAVVLYALRSWDGCSVNTFQEMKMYAFNVALLSIFGKDEISYIEDLKQCYYTPEKGYNSMPINLPGTLFYKAMKARKQLAKIVAKIVSSRRTTQLKAEPNDLLASFMESKEALIDDQIADNCIGVIFVARDSTTGILTWKLSADVADVVAVGTLPRLHSELRGVVVAFGVLAGTSIDDDVVRVVDAAVDIKELGEDRGWRRRRCETLLGGRDKGRLSVGEWKKNGEMEHQHVYALNK</sequence>
<protein>
    <submittedName>
        <fullName evidence="3">Abscisic acid 8'-hydroxylase 1-like</fullName>
    </submittedName>
</protein>
<dbReference type="GO" id="GO:0005506">
    <property type="term" value="F:iron ion binding"/>
    <property type="evidence" value="ECO:0007669"/>
    <property type="project" value="InterPro"/>
</dbReference>
<dbReference type="InterPro" id="IPR036396">
    <property type="entry name" value="Cyt_P450_sf"/>
</dbReference>
<dbReference type="EMBL" id="CP136892">
    <property type="protein sequence ID" value="WOL01442.1"/>
    <property type="molecule type" value="Genomic_DNA"/>
</dbReference>
<name>A0AAQ3K791_9LILI</name>
<dbReference type="PANTHER" id="PTHR24286:SF10">
    <property type="entry name" value="ABSCISIC ACID 8'-HYDROXYLASE 1"/>
    <property type="match status" value="1"/>
</dbReference>
<dbReference type="Proteomes" id="UP001327560">
    <property type="component" value="Chromosome 3"/>
</dbReference>
<dbReference type="GO" id="GO:0009687">
    <property type="term" value="P:abscisic acid metabolic process"/>
    <property type="evidence" value="ECO:0007669"/>
    <property type="project" value="TreeGrafter"/>
</dbReference>
<evidence type="ECO:0000256" key="1">
    <source>
        <dbReference type="ARBA" id="ARBA00022723"/>
    </source>
</evidence>
<evidence type="ECO:0000313" key="3">
    <source>
        <dbReference type="EMBL" id="WOL01442.1"/>
    </source>
</evidence>
<dbReference type="GO" id="GO:0020037">
    <property type="term" value="F:heme binding"/>
    <property type="evidence" value="ECO:0007669"/>
    <property type="project" value="InterPro"/>
</dbReference>
<dbReference type="GO" id="GO:0016709">
    <property type="term" value="F:oxidoreductase activity, acting on paired donors, with incorporation or reduction of molecular oxygen, NAD(P)H as one donor, and incorporation of one atom of oxygen"/>
    <property type="evidence" value="ECO:0007669"/>
    <property type="project" value="TreeGrafter"/>
</dbReference>
<dbReference type="GO" id="GO:0016125">
    <property type="term" value="P:sterol metabolic process"/>
    <property type="evidence" value="ECO:0007669"/>
    <property type="project" value="TreeGrafter"/>
</dbReference>
<organism evidence="3 4">
    <name type="scientific">Canna indica</name>
    <name type="common">Indian-shot</name>
    <dbReference type="NCBI Taxonomy" id="4628"/>
    <lineage>
        <taxon>Eukaryota</taxon>
        <taxon>Viridiplantae</taxon>
        <taxon>Streptophyta</taxon>
        <taxon>Embryophyta</taxon>
        <taxon>Tracheophyta</taxon>
        <taxon>Spermatophyta</taxon>
        <taxon>Magnoliopsida</taxon>
        <taxon>Liliopsida</taxon>
        <taxon>Zingiberales</taxon>
        <taxon>Cannaceae</taxon>
        <taxon>Canna</taxon>
    </lineage>
</organism>
<proteinExistence type="predicted"/>
<keyword evidence="4" id="KW-1185">Reference proteome</keyword>
<keyword evidence="2" id="KW-0408">Iron</keyword>
<dbReference type="SUPFAM" id="SSF48264">
    <property type="entry name" value="Cytochrome P450"/>
    <property type="match status" value="1"/>
</dbReference>
<dbReference type="AlphaFoldDB" id="A0AAQ3K791"/>
<gene>
    <name evidence="3" type="ORF">Cni_G10158</name>
</gene>
<accession>A0AAQ3K791</accession>